<keyword evidence="1" id="KW-0812">Transmembrane</keyword>
<sequence length="162" mass="18186">MLSVPAGYTIERLSGPEVVACLLHWGLFGTLSVQLYLYYLAFPKDRKFKKYLVYGIYIVQLVQTMLFTHGAFLTFGYGFGNLEAFTEIQFIWLIVPIIGAVRYFCIPNLRIVSRSRIVSAFIICISLTSFVAAIITGVGVFQSDDITALNDRKSFIFVGVIS</sequence>
<feature type="transmembrane region" description="Helical" evidence="1">
    <location>
        <begin position="51"/>
        <end position="76"/>
    </location>
</feature>
<dbReference type="EMBL" id="JAUEPU010000060">
    <property type="protein sequence ID" value="KAK0483136.1"/>
    <property type="molecule type" value="Genomic_DNA"/>
</dbReference>
<name>A0AA39PFA9_9AGAR</name>
<dbReference type="Proteomes" id="UP001175228">
    <property type="component" value="Unassembled WGS sequence"/>
</dbReference>
<evidence type="ECO:0000256" key="1">
    <source>
        <dbReference type="SAM" id="Phobius"/>
    </source>
</evidence>
<proteinExistence type="predicted"/>
<evidence type="ECO:0000313" key="3">
    <source>
        <dbReference type="Proteomes" id="UP001175228"/>
    </source>
</evidence>
<evidence type="ECO:0000313" key="2">
    <source>
        <dbReference type="EMBL" id="KAK0483136.1"/>
    </source>
</evidence>
<feature type="transmembrane region" description="Helical" evidence="1">
    <location>
        <begin position="22"/>
        <end position="39"/>
    </location>
</feature>
<organism evidence="2 3">
    <name type="scientific">Armillaria luteobubalina</name>
    <dbReference type="NCBI Taxonomy" id="153913"/>
    <lineage>
        <taxon>Eukaryota</taxon>
        <taxon>Fungi</taxon>
        <taxon>Dikarya</taxon>
        <taxon>Basidiomycota</taxon>
        <taxon>Agaricomycotina</taxon>
        <taxon>Agaricomycetes</taxon>
        <taxon>Agaricomycetidae</taxon>
        <taxon>Agaricales</taxon>
        <taxon>Marasmiineae</taxon>
        <taxon>Physalacriaceae</taxon>
        <taxon>Armillaria</taxon>
    </lineage>
</organism>
<reference evidence="2" key="1">
    <citation type="submission" date="2023-06" db="EMBL/GenBank/DDBJ databases">
        <authorList>
            <consortium name="Lawrence Berkeley National Laboratory"/>
            <person name="Ahrendt S."/>
            <person name="Sahu N."/>
            <person name="Indic B."/>
            <person name="Wong-Bajracharya J."/>
            <person name="Merenyi Z."/>
            <person name="Ke H.-M."/>
            <person name="Monk M."/>
            <person name="Kocsube S."/>
            <person name="Drula E."/>
            <person name="Lipzen A."/>
            <person name="Balint B."/>
            <person name="Henrissat B."/>
            <person name="Andreopoulos B."/>
            <person name="Martin F.M."/>
            <person name="Harder C.B."/>
            <person name="Rigling D."/>
            <person name="Ford K.L."/>
            <person name="Foster G.D."/>
            <person name="Pangilinan J."/>
            <person name="Papanicolaou A."/>
            <person name="Barry K."/>
            <person name="LaButti K."/>
            <person name="Viragh M."/>
            <person name="Koriabine M."/>
            <person name="Yan M."/>
            <person name="Riley R."/>
            <person name="Champramary S."/>
            <person name="Plett K.L."/>
            <person name="Tsai I.J."/>
            <person name="Slot J."/>
            <person name="Sipos G."/>
            <person name="Plett J."/>
            <person name="Nagy L.G."/>
            <person name="Grigoriev I.V."/>
        </authorList>
    </citation>
    <scope>NUCLEOTIDE SEQUENCE</scope>
    <source>
        <strain evidence="2">HWK02</strain>
    </source>
</reference>
<feature type="transmembrane region" description="Helical" evidence="1">
    <location>
        <begin position="88"/>
        <end position="105"/>
    </location>
</feature>
<feature type="transmembrane region" description="Helical" evidence="1">
    <location>
        <begin position="117"/>
        <end position="141"/>
    </location>
</feature>
<accession>A0AA39PFA9</accession>
<keyword evidence="1" id="KW-0472">Membrane</keyword>
<dbReference type="AlphaFoldDB" id="A0AA39PFA9"/>
<gene>
    <name evidence="2" type="ORF">EDD18DRAFT_1362107</name>
</gene>
<protein>
    <submittedName>
        <fullName evidence="2">Uncharacterized protein</fullName>
    </submittedName>
</protein>
<keyword evidence="3" id="KW-1185">Reference proteome</keyword>
<keyword evidence="1" id="KW-1133">Transmembrane helix</keyword>
<dbReference type="PANTHER" id="PTHR40465">
    <property type="entry name" value="CHROMOSOME 1, WHOLE GENOME SHOTGUN SEQUENCE"/>
    <property type="match status" value="1"/>
</dbReference>
<dbReference type="PANTHER" id="PTHR40465:SF1">
    <property type="entry name" value="DUF6534 DOMAIN-CONTAINING PROTEIN"/>
    <property type="match status" value="1"/>
</dbReference>
<comment type="caution">
    <text evidence="2">The sequence shown here is derived from an EMBL/GenBank/DDBJ whole genome shotgun (WGS) entry which is preliminary data.</text>
</comment>